<gene>
    <name evidence="2" type="ORF">BHS09_27520</name>
</gene>
<name>A0AAE6G3X2_MYXXA</name>
<feature type="compositionally biased region" description="Pro residues" evidence="1">
    <location>
        <begin position="22"/>
        <end position="34"/>
    </location>
</feature>
<protein>
    <submittedName>
        <fullName evidence="2">Circumsporozoite protein</fullName>
    </submittedName>
</protein>
<dbReference type="Proteomes" id="UP000320179">
    <property type="component" value="Chromosome"/>
</dbReference>
<feature type="compositionally biased region" description="Polar residues" evidence="1">
    <location>
        <begin position="52"/>
        <end position="75"/>
    </location>
</feature>
<reference evidence="2 3" key="1">
    <citation type="journal article" date="2019" name="Science">
        <title>Social genes are selection hotspots in kin groups of a soil microbe.</title>
        <authorList>
            <person name="Wielgoss S."/>
            <person name="Wolfensberger R."/>
            <person name="Sun L."/>
            <person name="Fiegna F."/>
            <person name="Velicer G.J."/>
        </authorList>
    </citation>
    <scope>NUCLEOTIDE SEQUENCE [LARGE SCALE GENOMIC DNA]</scope>
    <source>
        <strain evidence="2 3">MC3.5.9c15</strain>
    </source>
</reference>
<accession>A0AAE6G3X2</accession>
<evidence type="ECO:0000313" key="2">
    <source>
        <dbReference type="EMBL" id="QDE70412.1"/>
    </source>
</evidence>
<dbReference type="AlphaFoldDB" id="A0AAE6G3X2"/>
<organism evidence="2 3">
    <name type="scientific">Myxococcus xanthus</name>
    <dbReference type="NCBI Taxonomy" id="34"/>
    <lineage>
        <taxon>Bacteria</taxon>
        <taxon>Pseudomonadati</taxon>
        <taxon>Myxococcota</taxon>
        <taxon>Myxococcia</taxon>
        <taxon>Myxococcales</taxon>
        <taxon>Cystobacterineae</taxon>
        <taxon>Myxococcaceae</taxon>
        <taxon>Myxococcus</taxon>
    </lineage>
</organism>
<sequence>MASFRAPLNLAGAPMSPRIGNRPPPPPPPPPPPARDTRPPAQGGRNGPRVDTQASASGSVEQSRHNALSGQSSFTAGGARADVSGTGPGGIDTRAHVQGPTFSADAQVDADIGLSGIDVSVDIDIEANLIEAGAGASKTVEFEIAGEEYSVELDLEALGKIGAEGSIELDLHVGTDGNVSINAAASGFAGAQASLTGSIELKHEDNTLASGSITASASAGVSGDAHANIGIENGNLEFDVGVEATAGLGLGVEIEGSVNPGNVLKAVGETAAAAGGEILENVVDGAINAGGAVAEAAGQVFSNAADAVTDFAGDVGNGIKNAWESVF</sequence>
<dbReference type="SUPFAM" id="SSF101447">
    <property type="entry name" value="Formin homology 2 domain (FH2 domain)"/>
    <property type="match status" value="1"/>
</dbReference>
<proteinExistence type="predicted"/>
<evidence type="ECO:0000313" key="3">
    <source>
        <dbReference type="Proteomes" id="UP000320179"/>
    </source>
</evidence>
<dbReference type="EMBL" id="CP017174">
    <property type="protein sequence ID" value="QDE70412.1"/>
    <property type="molecule type" value="Genomic_DNA"/>
</dbReference>
<feature type="region of interest" description="Disordered" evidence="1">
    <location>
        <begin position="1"/>
        <end position="95"/>
    </location>
</feature>
<evidence type="ECO:0000256" key="1">
    <source>
        <dbReference type="SAM" id="MobiDB-lite"/>
    </source>
</evidence>